<proteinExistence type="predicted"/>
<keyword evidence="5 8" id="KW-0479">Metal-binding</keyword>
<evidence type="ECO:0000256" key="8">
    <source>
        <dbReference type="PROSITE-ProRule" id="PRU00433"/>
    </source>
</evidence>
<comment type="cofactor">
    <cofactor evidence="1">
        <name>heme c</name>
        <dbReference type="ChEBI" id="CHEBI:61717"/>
    </cofactor>
</comment>
<evidence type="ECO:0000256" key="1">
    <source>
        <dbReference type="ARBA" id="ARBA00001926"/>
    </source>
</evidence>
<dbReference type="Gene3D" id="1.10.760.10">
    <property type="entry name" value="Cytochrome c-like domain"/>
    <property type="match status" value="3"/>
</dbReference>
<dbReference type="InterPro" id="IPR009056">
    <property type="entry name" value="Cyt_c-like_dom"/>
</dbReference>
<feature type="domain" description="Cytochrome c" evidence="10">
    <location>
        <begin position="63"/>
        <end position="153"/>
    </location>
</feature>
<dbReference type="PANTHER" id="PTHR33751">
    <property type="entry name" value="CBB3-TYPE CYTOCHROME C OXIDASE SUBUNIT FIXP"/>
    <property type="match status" value="1"/>
</dbReference>
<organism evidence="11 12">
    <name type="scientific">Novosphingobium pituita</name>
    <dbReference type="NCBI Taxonomy" id="3056842"/>
    <lineage>
        <taxon>Bacteria</taxon>
        <taxon>Pseudomonadati</taxon>
        <taxon>Pseudomonadota</taxon>
        <taxon>Alphaproteobacteria</taxon>
        <taxon>Sphingomonadales</taxon>
        <taxon>Sphingomonadaceae</taxon>
        <taxon>Novosphingobium</taxon>
    </lineage>
</organism>
<evidence type="ECO:0000259" key="10">
    <source>
        <dbReference type="PROSITE" id="PS51007"/>
    </source>
</evidence>
<evidence type="ECO:0000313" key="11">
    <source>
        <dbReference type="EMBL" id="GMM62489.1"/>
    </source>
</evidence>
<evidence type="ECO:0000256" key="2">
    <source>
        <dbReference type="ARBA" id="ARBA00022448"/>
    </source>
</evidence>
<comment type="caution">
    <text evidence="11">The sequence shown here is derived from an EMBL/GenBank/DDBJ whole genome shotgun (WGS) entry which is preliminary data.</text>
</comment>
<keyword evidence="2" id="KW-0813">Transport</keyword>
<dbReference type="InterPro" id="IPR008168">
    <property type="entry name" value="Cyt_C_IC"/>
</dbReference>
<evidence type="ECO:0000313" key="12">
    <source>
        <dbReference type="Proteomes" id="UP001187221"/>
    </source>
</evidence>
<sequence>MTAPPPEDERFEPYEPRRRIPLPVYWIAIALVLWGAMTLLQDSAAHRRSDTARIAQARQTLAQQDAPGALLFAERCSTCHQGDGGGIAGAVPPLSGSPVVAADPHAIVQILLHGITGPIAIEGKTYDGHMPAFASVLDDAQLARLASYVRRTWGSRGPTLDAAFVARERAATANRAGPWQGGADVAQMVPAMGAQPSNPIAPPAPDQALAMRIAFNGVRGGWSCASCHGMAGEGRDGVPRLAGLPADYIAAQLTNFASGARANDSMYTVSRQLAPAERAALAHYYAGLATPSNARPSLGGDIGRGATLALLGDDRAQIPSCFSCHGSSGFGVAPSFPAIAAQHPGYAAGRVAAIAALGKNANLMTPIAKRLNDADRRAVADYLATLPPTPAGVATARKER</sequence>
<feature type="transmembrane region" description="Helical" evidence="9">
    <location>
        <begin position="20"/>
        <end position="40"/>
    </location>
</feature>
<keyword evidence="3 8" id="KW-0349">Heme</keyword>
<keyword evidence="7 8" id="KW-0408">Iron</keyword>
<keyword evidence="9" id="KW-0812">Transmembrane</keyword>
<keyword evidence="6" id="KW-0249">Electron transport</keyword>
<feature type="domain" description="Cytochrome c" evidence="10">
    <location>
        <begin position="206"/>
        <end position="289"/>
    </location>
</feature>
<dbReference type="Pfam" id="PF13442">
    <property type="entry name" value="Cytochrome_CBB3"/>
    <property type="match status" value="2"/>
</dbReference>
<dbReference type="EMBL" id="BTFW01000002">
    <property type="protein sequence ID" value="GMM62489.1"/>
    <property type="molecule type" value="Genomic_DNA"/>
</dbReference>
<evidence type="ECO:0000256" key="5">
    <source>
        <dbReference type="ARBA" id="ARBA00022723"/>
    </source>
</evidence>
<protein>
    <recommendedName>
        <fullName evidence="10">Cytochrome c domain-containing protein</fullName>
    </recommendedName>
</protein>
<evidence type="ECO:0000256" key="7">
    <source>
        <dbReference type="ARBA" id="ARBA00023004"/>
    </source>
</evidence>
<dbReference type="Proteomes" id="UP001187221">
    <property type="component" value="Unassembled WGS sequence"/>
</dbReference>
<dbReference type="InterPro" id="IPR036909">
    <property type="entry name" value="Cyt_c-like_dom_sf"/>
</dbReference>
<dbReference type="SUPFAM" id="SSF46626">
    <property type="entry name" value="Cytochrome c"/>
    <property type="match status" value="3"/>
</dbReference>
<evidence type="ECO:0000256" key="9">
    <source>
        <dbReference type="SAM" id="Phobius"/>
    </source>
</evidence>
<keyword evidence="12" id="KW-1185">Reference proteome</keyword>
<keyword evidence="9" id="KW-1133">Transmembrane helix</keyword>
<keyword evidence="9" id="KW-0472">Membrane</keyword>
<dbReference type="InterPro" id="IPR050597">
    <property type="entry name" value="Cytochrome_c_Oxidase_Subunit"/>
</dbReference>
<feature type="domain" description="Cytochrome c" evidence="10">
    <location>
        <begin position="300"/>
        <end position="387"/>
    </location>
</feature>
<evidence type="ECO:0000256" key="4">
    <source>
        <dbReference type="ARBA" id="ARBA00022660"/>
    </source>
</evidence>
<reference evidence="11 12" key="1">
    <citation type="submission" date="2023-06" db="EMBL/GenBank/DDBJ databases">
        <title>Draft genome sequence of Novosphingobium sp. strain IK01.</title>
        <authorList>
            <person name="Hatamoto M."/>
            <person name="Ikarashi T."/>
            <person name="Yamaguchi T."/>
        </authorList>
    </citation>
    <scope>NUCLEOTIDE SEQUENCE [LARGE SCALE GENOMIC DNA]</scope>
    <source>
        <strain evidence="11 12">IK01</strain>
    </source>
</reference>
<dbReference type="PANTHER" id="PTHR33751:SF9">
    <property type="entry name" value="CYTOCHROME C4"/>
    <property type="match status" value="1"/>
</dbReference>
<evidence type="ECO:0000256" key="3">
    <source>
        <dbReference type="ARBA" id="ARBA00022617"/>
    </source>
</evidence>
<gene>
    <name evidence="11" type="ORF">NUTIK01_32660</name>
</gene>
<accession>A0ABQ6PD22</accession>
<dbReference type="PROSITE" id="PS51007">
    <property type="entry name" value="CYTC"/>
    <property type="match status" value="3"/>
</dbReference>
<name>A0ABQ6PD22_9SPHN</name>
<evidence type="ECO:0000256" key="6">
    <source>
        <dbReference type="ARBA" id="ARBA00022982"/>
    </source>
</evidence>
<dbReference type="PRINTS" id="PR00605">
    <property type="entry name" value="CYTCHROMECIC"/>
</dbReference>
<keyword evidence="4" id="KW-0679">Respiratory chain</keyword>
<dbReference type="RefSeq" id="WP_198355592.1">
    <property type="nucleotide sequence ID" value="NZ_BTFW01000002.1"/>
</dbReference>